<dbReference type="InterPro" id="IPR035940">
    <property type="entry name" value="CAP_sf"/>
</dbReference>
<evidence type="ECO:0000313" key="2">
    <source>
        <dbReference type="EMBL" id="MBU3828024.1"/>
    </source>
</evidence>
<gene>
    <name evidence="2" type="ORF">H9806_02555</name>
</gene>
<comment type="caution">
    <text evidence="2">The sequence shown here is derived from an EMBL/GenBank/DDBJ whole genome shotgun (WGS) entry which is preliminary data.</text>
</comment>
<organism evidence="2 3">
    <name type="scientific">Candidatus Lactobacillus pullistercoris</name>
    <dbReference type="NCBI Taxonomy" id="2838636"/>
    <lineage>
        <taxon>Bacteria</taxon>
        <taxon>Bacillati</taxon>
        <taxon>Bacillota</taxon>
        <taxon>Bacilli</taxon>
        <taxon>Lactobacillales</taxon>
        <taxon>Lactobacillaceae</taxon>
        <taxon>Lactobacillus</taxon>
    </lineage>
</organism>
<dbReference type="AlphaFoldDB" id="A0A9E2KQ39"/>
<dbReference type="Pfam" id="PF00188">
    <property type="entry name" value="CAP"/>
    <property type="match status" value="1"/>
</dbReference>
<proteinExistence type="predicted"/>
<dbReference type="SUPFAM" id="SSF55797">
    <property type="entry name" value="PR-1-like"/>
    <property type="match status" value="1"/>
</dbReference>
<dbReference type="Proteomes" id="UP000823844">
    <property type="component" value="Unassembled WGS sequence"/>
</dbReference>
<sequence>MSPFIENNELQKYANIRSSEAIQKHSHVRPNGEMTKYGEVLLGGSVRPGDTPKQIASGILNRFIYNDSVANWRHRDLLLNGNYNQMGCGFTINTNTSDKYAAAYDFVANFY</sequence>
<reference evidence="2" key="2">
    <citation type="submission" date="2021-04" db="EMBL/GenBank/DDBJ databases">
        <authorList>
            <person name="Gilroy R."/>
        </authorList>
    </citation>
    <scope>NUCLEOTIDE SEQUENCE</scope>
    <source>
        <strain evidence="2">F6-686</strain>
    </source>
</reference>
<dbReference type="Gene3D" id="3.40.33.10">
    <property type="entry name" value="CAP"/>
    <property type="match status" value="1"/>
</dbReference>
<dbReference type="InterPro" id="IPR014044">
    <property type="entry name" value="CAP_dom"/>
</dbReference>
<evidence type="ECO:0000259" key="1">
    <source>
        <dbReference type="Pfam" id="PF00188"/>
    </source>
</evidence>
<protein>
    <submittedName>
        <fullName evidence="2">CAP domain-containing protein</fullName>
    </submittedName>
</protein>
<dbReference type="EMBL" id="JAHLFT010000031">
    <property type="protein sequence ID" value="MBU3828024.1"/>
    <property type="molecule type" value="Genomic_DNA"/>
</dbReference>
<accession>A0A9E2KQ39</accession>
<evidence type="ECO:0000313" key="3">
    <source>
        <dbReference type="Proteomes" id="UP000823844"/>
    </source>
</evidence>
<name>A0A9E2KQ39_9LACO</name>
<reference evidence="2" key="1">
    <citation type="journal article" date="2021" name="PeerJ">
        <title>Extensive microbial diversity within the chicken gut microbiome revealed by metagenomics and culture.</title>
        <authorList>
            <person name="Gilroy R."/>
            <person name="Ravi A."/>
            <person name="Getino M."/>
            <person name="Pursley I."/>
            <person name="Horton D.L."/>
            <person name="Alikhan N.F."/>
            <person name="Baker D."/>
            <person name="Gharbi K."/>
            <person name="Hall N."/>
            <person name="Watson M."/>
            <person name="Adriaenssens E.M."/>
            <person name="Foster-Nyarko E."/>
            <person name="Jarju S."/>
            <person name="Secka A."/>
            <person name="Antonio M."/>
            <person name="Oren A."/>
            <person name="Chaudhuri R.R."/>
            <person name="La Ragione R."/>
            <person name="Hildebrand F."/>
            <person name="Pallen M.J."/>
        </authorList>
    </citation>
    <scope>NUCLEOTIDE SEQUENCE</scope>
    <source>
        <strain evidence="2">F6-686</strain>
    </source>
</reference>
<feature type="domain" description="SCP" evidence="1">
    <location>
        <begin position="3"/>
        <end position="98"/>
    </location>
</feature>